<evidence type="ECO:0000256" key="3">
    <source>
        <dbReference type="ARBA" id="ARBA00023002"/>
    </source>
</evidence>
<dbReference type="OMA" id="WENCRET"/>
<keyword evidence="2" id="KW-0521">NADP</keyword>
<dbReference type="AlphaFoldDB" id="D5AC41"/>
<dbReference type="SUPFAM" id="SSF51735">
    <property type="entry name" value="NAD(P)-binding Rossmann-fold domains"/>
    <property type="match status" value="1"/>
</dbReference>
<dbReference type="GO" id="GO:0016020">
    <property type="term" value="C:membrane"/>
    <property type="evidence" value="ECO:0007669"/>
    <property type="project" value="TreeGrafter"/>
</dbReference>
<dbReference type="PROSITE" id="PS00061">
    <property type="entry name" value="ADH_SHORT"/>
    <property type="match status" value="1"/>
</dbReference>
<dbReference type="PANTHER" id="PTHR43490:SF73">
    <property type="entry name" value="OS07G0685800 PROTEIN"/>
    <property type="match status" value="1"/>
</dbReference>
<dbReference type="InterPro" id="IPR002347">
    <property type="entry name" value="SDR_fam"/>
</dbReference>
<accession>D5AC41</accession>
<evidence type="ECO:0000256" key="2">
    <source>
        <dbReference type="ARBA" id="ARBA00022857"/>
    </source>
</evidence>
<dbReference type="Gene3D" id="3.40.50.720">
    <property type="entry name" value="NAD(P)-binding Rossmann-like Domain"/>
    <property type="match status" value="1"/>
</dbReference>
<dbReference type="Pfam" id="PF00106">
    <property type="entry name" value="adh_short"/>
    <property type="match status" value="2"/>
</dbReference>
<sequence length="280" mass="30849">MASSRWWSRDTVAVVTGANKGIGYEIVRQLAKEDVTVILTARNEQLGMLSTEKLRAEGLNIDFHTLDVCSTDSIASLSQNIKQKYGGFDILVNNAATADYGNSYEELKLVLQTNYWGVKNVTKGLLPLLRPSSSGARIINVSSHLGMLERIKNATFVQQLSDIGNLSEEKVDAFVQQFLEDSNSGDLASRGWPKNLSAYCVSKVALNAYTRVLAKELPNRPEGQNFYVNSMAPGYVKTDLNRNSGILTPEKGADTVVWLALLPPGGPTGQFFYQRKYLAF</sequence>
<dbReference type="EMBL" id="BT123812">
    <property type="protein sequence ID" value="ADE77110.1"/>
    <property type="molecule type" value="mRNA"/>
</dbReference>
<dbReference type="InterPro" id="IPR036291">
    <property type="entry name" value="NAD(P)-bd_dom_sf"/>
</dbReference>
<comment type="similarity">
    <text evidence="1 4">Belongs to the short-chain dehydrogenases/reductases (SDR) family.</text>
</comment>
<name>D5AC41_PICSI</name>
<dbReference type="PRINTS" id="PR00080">
    <property type="entry name" value="SDRFAMILY"/>
</dbReference>
<organism evidence="5">
    <name type="scientific">Picea sitchensis</name>
    <name type="common">Sitka spruce</name>
    <name type="synonym">Pinus sitchensis</name>
    <dbReference type="NCBI Taxonomy" id="3332"/>
    <lineage>
        <taxon>Eukaryota</taxon>
        <taxon>Viridiplantae</taxon>
        <taxon>Streptophyta</taxon>
        <taxon>Embryophyta</taxon>
        <taxon>Tracheophyta</taxon>
        <taxon>Spermatophyta</taxon>
        <taxon>Pinopsida</taxon>
        <taxon>Pinidae</taxon>
        <taxon>Conifers I</taxon>
        <taxon>Pinales</taxon>
        <taxon>Pinaceae</taxon>
        <taxon>Picea</taxon>
    </lineage>
</organism>
<evidence type="ECO:0000313" key="5">
    <source>
        <dbReference type="EMBL" id="ADE77110.1"/>
    </source>
</evidence>
<dbReference type="GO" id="GO:0016616">
    <property type="term" value="F:oxidoreductase activity, acting on the CH-OH group of donors, NAD or NADP as acceptor"/>
    <property type="evidence" value="ECO:0007669"/>
    <property type="project" value="InterPro"/>
</dbReference>
<dbReference type="PANTHER" id="PTHR43490">
    <property type="entry name" value="(+)-NEOMENTHOL DEHYDROGENASE"/>
    <property type="match status" value="1"/>
</dbReference>
<dbReference type="FunFam" id="3.40.50.720:FF:000315">
    <property type="entry name" value="(+)-neomenthol dehydrogenase"/>
    <property type="match status" value="1"/>
</dbReference>
<reference evidence="5" key="1">
    <citation type="submission" date="2010-04" db="EMBL/GenBank/DDBJ databases">
        <authorList>
            <person name="Reid K.E."/>
            <person name="Liao N."/>
            <person name="Chan S."/>
            <person name="Docking R."/>
            <person name="Taylor G."/>
            <person name="Moore R."/>
            <person name="Mayo M."/>
            <person name="Munro S."/>
            <person name="King J."/>
            <person name="Yanchuk A."/>
            <person name="Holt R."/>
            <person name="Jones S."/>
            <person name="Marra M."/>
            <person name="Ritland C.E."/>
            <person name="Ritland K."/>
            <person name="Bohlmann J."/>
        </authorList>
    </citation>
    <scope>NUCLEOTIDE SEQUENCE</scope>
    <source>
        <tissue evidence="5">Bud</tissue>
    </source>
</reference>
<evidence type="ECO:0000256" key="1">
    <source>
        <dbReference type="ARBA" id="ARBA00006484"/>
    </source>
</evidence>
<evidence type="ECO:0000256" key="4">
    <source>
        <dbReference type="RuleBase" id="RU000363"/>
    </source>
</evidence>
<dbReference type="InterPro" id="IPR045313">
    <property type="entry name" value="CBR1-like"/>
</dbReference>
<protein>
    <submittedName>
        <fullName evidence="5">Uncharacterized protein</fullName>
    </submittedName>
</protein>
<keyword evidence="3" id="KW-0560">Oxidoreductase</keyword>
<dbReference type="InterPro" id="IPR020904">
    <property type="entry name" value="Sc_DH/Rdtase_CS"/>
</dbReference>
<dbReference type="PRINTS" id="PR00081">
    <property type="entry name" value="GDHRDH"/>
</dbReference>
<dbReference type="CDD" id="cd05324">
    <property type="entry name" value="carb_red_PTCR-like_SDR_c"/>
    <property type="match status" value="1"/>
</dbReference>
<proteinExistence type="evidence at transcript level"/>